<dbReference type="AlphaFoldDB" id="A0A0P0Z2N5"/>
<dbReference type="EMBL" id="LC066377">
    <property type="protein sequence ID" value="BAT28248.1"/>
    <property type="molecule type" value="Genomic_DNA"/>
</dbReference>
<dbReference type="InterPro" id="IPR029044">
    <property type="entry name" value="Nucleotide-diphossugar_trans"/>
</dbReference>
<reference evidence="5" key="1">
    <citation type="journal article" date="2015" name="Proc. Natl. Acad. Sci. U.S.A.">
        <title>Bacterial clade with the ribosomal RNA operon on a small plasmid rather than the chromosome.</title>
        <authorList>
            <person name="Anda M."/>
            <person name="Ohtsubo Y."/>
            <person name="Okubo T."/>
            <person name="Sugawara M."/>
            <person name="Nagata Y."/>
            <person name="Tsuda M."/>
            <person name="Minamisawa K."/>
            <person name="Mitsui H."/>
        </authorList>
    </citation>
    <scope>NUCLEOTIDE SEQUENCE</scope>
    <source>
        <strain evidence="5">JCM 14755</strain>
    </source>
</reference>
<feature type="transmembrane region" description="Helical" evidence="4">
    <location>
        <begin position="356"/>
        <end position="377"/>
    </location>
</feature>
<dbReference type="SUPFAM" id="SSF53448">
    <property type="entry name" value="Nucleotide-diphospho-sugar transferases"/>
    <property type="match status" value="1"/>
</dbReference>
<keyword evidence="3 5" id="KW-0808">Transferase</keyword>
<protein>
    <submittedName>
        <fullName evidence="5">Glycosyltransferase family protein</fullName>
    </submittedName>
</protein>
<name>A0A0P0Z2N5_9HYPH</name>
<dbReference type="RefSeq" id="WP_157069825.1">
    <property type="nucleotide sequence ID" value="NZ_BBWR01000002.1"/>
</dbReference>
<comment type="similarity">
    <text evidence="1">Belongs to the glycosyltransferase 2 family.</text>
</comment>
<feature type="transmembrane region" description="Helical" evidence="4">
    <location>
        <begin position="304"/>
        <end position="324"/>
    </location>
</feature>
<feature type="transmembrane region" description="Helical" evidence="4">
    <location>
        <begin position="331"/>
        <end position="350"/>
    </location>
</feature>
<keyword evidence="4" id="KW-1133">Transmembrane helix</keyword>
<proteinExistence type="inferred from homology"/>
<keyword evidence="4" id="KW-0812">Transmembrane</keyword>
<sequence>MAQLLNMLFLAVNGALAVPATIYGTEIAAGFLPRRKAVPASIDRRPSVAVLVPAHNEEANIRSTLDTVLPQMRDGDRVVVVADNCEDRTAELARAAGAEVVVRYDPQRRGKGYALDAGVAFIAKRPPDCLLIIDADCTLSPGSVDILLRQVAATNKPAQAIYLMGAPAGAPLETQVAAFAYVIKNHARPLGLCRLGMPNQLMGTGMAFPWKALEKVDLANGHLTEDLKLGLDLAQEGYEPYLCEDARVTSEFPSTEQGLKSQRSRWESGHLSMLYRAIGGFFKPGVLRQRGALVLSLDMMVPPLTLLLMLIMLMLIVTGLFAVFSGHVGALILALINVAVVGFASLAGWFRYGRDILPARAFGHIATYALGKIPLYVNKLILRRDSSAWVRTDRNRTKPSTQLHP</sequence>
<keyword evidence="4" id="KW-0472">Membrane</keyword>
<dbReference type="Pfam" id="PF13641">
    <property type="entry name" value="Glyco_tranf_2_3"/>
    <property type="match status" value="1"/>
</dbReference>
<dbReference type="PANTHER" id="PTHR43630:SF1">
    <property type="entry name" value="POLY-BETA-1,6-N-ACETYL-D-GLUCOSAMINE SYNTHASE"/>
    <property type="match status" value="1"/>
</dbReference>
<organism evidence="5">
    <name type="scientific">Aureimonas frigidaquae</name>
    <dbReference type="NCBI Taxonomy" id="424757"/>
    <lineage>
        <taxon>Bacteria</taxon>
        <taxon>Pseudomonadati</taxon>
        <taxon>Pseudomonadota</taxon>
        <taxon>Alphaproteobacteria</taxon>
        <taxon>Hyphomicrobiales</taxon>
        <taxon>Aurantimonadaceae</taxon>
        <taxon>Aureimonas</taxon>
    </lineage>
</organism>
<evidence type="ECO:0000256" key="3">
    <source>
        <dbReference type="ARBA" id="ARBA00022679"/>
    </source>
</evidence>
<keyword evidence="2" id="KW-0328">Glycosyltransferase</keyword>
<evidence type="ECO:0000256" key="2">
    <source>
        <dbReference type="ARBA" id="ARBA00022676"/>
    </source>
</evidence>
<dbReference type="Gene3D" id="3.90.550.10">
    <property type="entry name" value="Spore Coat Polysaccharide Biosynthesis Protein SpsA, Chain A"/>
    <property type="match status" value="1"/>
</dbReference>
<evidence type="ECO:0000256" key="1">
    <source>
        <dbReference type="ARBA" id="ARBA00006739"/>
    </source>
</evidence>
<evidence type="ECO:0000313" key="5">
    <source>
        <dbReference type="EMBL" id="BAT28248.1"/>
    </source>
</evidence>
<dbReference type="OrthoDB" id="9797391at2"/>
<dbReference type="PANTHER" id="PTHR43630">
    <property type="entry name" value="POLY-BETA-1,6-N-ACETYL-D-GLUCOSAMINE SYNTHASE"/>
    <property type="match status" value="1"/>
</dbReference>
<dbReference type="GO" id="GO:0016757">
    <property type="term" value="F:glycosyltransferase activity"/>
    <property type="evidence" value="ECO:0007669"/>
    <property type="project" value="UniProtKB-KW"/>
</dbReference>
<accession>A0A0P0Z2N5</accession>
<evidence type="ECO:0000256" key="4">
    <source>
        <dbReference type="SAM" id="Phobius"/>
    </source>
</evidence>
<dbReference type="CDD" id="cd06438">
    <property type="entry name" value="EpsO_like"/>
    <property type="match status" value="1"/>
</dbReference>